<name>A0A4Y1X4L8_9BACT</name>
<dbReference type="SUPFAM" id="SSF56784">
    <property type="entry name" value="HAD-like"/>
    <property type="match status" value="1"/>
</dbReference>
<dbReference type="EMBL" id="AP019736">
    <property type="protein sequence ID" value="BBL07268.1"/>
    <property type="molecule type" value="Genomic_DNA"/>
</dbReference>
<dbReference type="Gene3D" id="3.40.50.1000">
    <property type="entry name" value="HAD superfamily/HAD-like"/>
    <property type="match status" value="1"/>
</dbReference>
<evidence type="ECO:0000313" key="2">
    <source>
        <dbReference type="Proteomes" id="UP000319374"/>
    </source>
</evidence>
<dbReference type="AlphaFoldDB" id="A0A4Y1X4L8"/>
<protein>
    <submittedName>
        <fullName evidence="1">Hydrolase</fullName>
    </submittedName>
</protein>
<dbReference type="Gene3D" id="3.30.1240.10">
    <property type="match status" value="1"/>
</dbReference>
<sequence>MIKAVFLDVDGTLVSFRTHEVPRSAVGALRAAHARGVRLFIATGRTAGDLEPLAGIPYDGVAALNGSCCVASDGRVVSRSLIPRADFERALRLSDELGFALALELDEGVFVNRMTPSVPELARMVAHPVPEVADLRALFDRGGCCQMCFYLDAETERRVMPELPSLAANRWCPIFTDINVRGVDKATGMLSFAREYGLRADELMAVGDGGNDVPMLRAAGAGVAMGNACGEAVSAADFVTASVDDDGIRKALEHFGVI</sequence>
<dbReference type="PROSITE" id="PS01229">
    <property type="entry name" value="COF_2"/>
    <property type="match status" value="1"/>
</dbReference>
<proteinExistence type="predicted"/>
<dbReference type="PROSITE" id="PS01228">
    <property type="entry name" value="COF_1"/>
    <property type="match status" value="1"/>
</dbReference>
<dbReference type="GeneID" id="98673890"/>
<dbReference type="Proteomes" id="UP000319374">
    <property type="component" value="Chromosome"/>
</dbReference>
<dbReference type="PANTHER" id="PTHR10000:SF25">
    <property type="entry name" value="PHOSPHATASE YKRA-RELATED"/>
    <property type="match status" value="1"/>
</dbReference>
<dbReference type="PANTHER" id="PTHR10000">
    <property type="entry name" value="PHOSPHOSERINE PHOSPHATASE"/>
    <property type="match status" value="1"/>
</dbReference>
<dbReference type="SFLD" id="SFLDS00003">
    <property type="entry name" value="Haloacid_Dehalogenase"/>
    <property type="match status" value="1"/>
</dbReference>
<dbReference type="GO" id="GO:0005829">
    <property type="term" value="C:cytosol"/>
    <property type="evidence" value="ECO:0007669"/>
    <property type="project" value="TreeGrafter"/>
</dbReference>
<dbReference type="RefSeq" id="WP_141429416.1">
    <property type="nucleotide sequence ID" value="NZ_AP019736.1"/>
</dbReference>
<dbReference type="InterPro" id="IPR023214">
    <property type="entry name" value="HAD_sf"/>
</dbReference>
<accession>A0A4Y1X4L8</accession>
<organism evidence="1 2">
    <name type="scientific">Alistipes dispar</name>
    <dbReference type="NCBI Taxonomy" id="2585119"/>
    <lineage>
        <taxon>Bacteria</taxon>
        <taxon>Pseudomonadati</taxon>
        <taxon>Bacteroidota</taxon>
        <taxon>Bacteroidia</taxon>
        <taxon>Bacteroidales</taxon>
        <taxon>Rikenellaceae</taxon>
        <taxon>Alistipes</taxon>
    </lineage>
</organism>
<evidence type="ECO:0000313" key="1">
    <source>
        <dbReference type="EMBL" id="BBL07268.1"/>
    </source>
</evidence>
<reference evidence="2" key="1">
    <citation type="submission" date="2019-06" db="EMBL/GenBank/DDBJ databases">
        <title>Alistipes onderdonkii subsp. vulgaris subsp. nov., Alistipes dispar sp. nov. and Alistipes communis sp. nov., isolated from human faeces, and creation of Alistipes onderdonkii subsp. onderdonkii subsp. nov.</title>
        <authorList>
            <person name="Sakamoto M."/>
            <person name="Ikeyama N."/>
            <person name="Ogata Y."/>
            <person name="Suda W."/>
            <person name="Iino T."/>
            <person name="Hattori M."/>
            <person name="Ohkuma M."/>
        </authorList>
    </citation>
    <scope>NUCLEOTIDE SEQUENCE [LARGE SCALE GENOMIC DNA]</scope>
    <source>
        <strain evidence="2">5CPEGH6</strain>
    </source>
</reference>
<dbReference type="OrthoDB" id="9814970at2"/>
<dbReference type="SFLD" id="SFLDG01140">
    <property type="entry name" value="C2.B:_Phosphomannomutase_and_P"/>
    <property type="match status" value="1"/>
</dbReference>
<keyword evidence="2" id="KW-1185">Reference proteome</keyword>
<dbReference type="Pfam" id="PF08282">
    <property type="entry name" value="Hydrolase_3"/>
    <property type="match status" value="1"/>
</dbReference>
<dbReference type="GO" id="GO:0000287">
    <property type="term" value="F:magnesium ion binding"/>
    <property type="evidence" value="ECO:0007669"/>
    <property type="project" value="TreeGrafter"/>
</dbReference>
<gene>
    <name evidence="1" type="ORF">A5CPEGH6_19060</name>
</gene>
<dbReference type="GO" id="GO:0016791">
    <property type="term" value="F:phosphatase activity"/>
    <property type="evidence" value="ECO:0007669"/>
    <property type="project" value="UniProtKB-ARBA"/>
</dbReference>
<keyword evidence="1" id="KW-0378">Hydrolase</keyword>
<dbReference type="InterPro" id="IPR036412">
    <property type="entry name" value="HAD-like_sf"/>
</dbReference>
<dbReference type="KEGG" id="ada:A5CPEGH6_19060"/>